<name>A0ABV9HXC4_9FLAO</name>
<accession>A0ABV9HXC4</accession>
<proteinExistence type="predicted"/>
<evidence type="ECO:0000313" key="1">
    <source>
        <dbReference type="EMBL" id="MFC4634811.1"/>
    </source>
</evidence>
<gene>
    <name evidence="1" type="ORF">ACFO3O_12890</name>
</gene>
<keyword evidence="2" id="KW-1185">Reference proteome</keyword>
<organism evidence="1 2">
    <name type="scientific">Dokdonia ponticola</name>
    <dbReference type="NCBI Taxonomy" id="2041041"/>
    <lineage>
        <taxon>Bacteria</taxon>
        <taxon>Pseudomonadati</taxon>
        <taxon>Bacteroidota</taxon>
        <taxon>Flavobacteriia</taxon>
        <taxon>Flavobacteriales</taxon>
        <taxon>Flavobacteriaceae</taxon>
        <taxon>Dokdonia</taxon>
    </lineage>
</organism>
<reference evidence="2" key="1">
    <citation type="journal article" date="2019" name="Int. J. Syst. Evol. Microbiol.">
        <title>The Global Catalogue of Microorganisms (GCM) 10K type strain sequencing project: providing services to taxonomists for standard genome sequencing and annotation.</title>
        <authorList>
            <consortium name="The Broad Institute Genomics Platform"/>
            <consortium name="The Broad Institute Genome Sequencing Center for Infectious Disease"/>
            <person name="Wu L."/>
            <person name="Ma J."/>
        </authorList>
    </citation>
    <scope>NUCLEOTIDE SEQUENCE [LARGE SCALE GENOMIC DNA]</scope>
    <source>
        <strain evidence="2">YJ-61-S</strain>
    </source>
</reference>
<dbReference type="Proteomes" id="UP001596043">
    <property type="component" value="Unassembled WGS sequence"/>
</dbReference>
<dbReference type="EMBL" id="JBHSFV010000007">
    <property type="protein sequence ID" value="MFC4634811.1"/>
    <property type="molecule type" value="Genomic_DNA"/>
</dbReference>
<evidence type="ECO:0008006" key="3">
    <source>
        <dbReference type="Google" id="ProtNLM"/>
    </source>
</evidence>
<sequence length="64" mass="6939">MYLTMKNLEKLGKLLNNAEQKSINGGMIGCNIFLCTPESEGCPCYDNPNSPDGRGCCMDGMCVD</sequence>
<protein>
    <recommendedName>
        <fullName evidence="3">Bacteriocin</fullName>
    </recommendedName>
</protein>
<dbReference type="RefSeq" id="WP_379979430.1">
    <property type="nucleotide sequence ID" value="NZ_JBHSFV010000007.1"/>
</dbReference>
<comment type="caution">
    <text evidence="1">The sequence shown here is derived from an EMBL/GenBank/DDBJ whole genome shotgun (WGS) entry which is preliminary data.</text>
</comment>
<evidence type="ECO:0000313" key="2">
    <source>
        <dbReference type="Proteomes" id="UP001596043"/>
    </source>
</evidence>